<evidence type="ECO:0000313" key="3">
    <source>
        <dbReference type="Proteomes" id="UP000077381"/>
    </source>
</evidence>
<feature type="transmembrane region" description="Helical" evidence="1">
    <location>
        <begin position="15"/>
        <end position="35"/>
    </location>
</feature>
<sequence>MPPQRAGIRGFVGELWQVEFVFAVAGLGWLAYLVIRPPKSDKPNRRREPSRPEKAAERVGLGVFVCAAVGVLGWVANLVELITS</sequence>
<feature type="transmembrane region" description="Helical" evidence="1">
    <location>
        <begin position="55"/>
        <end position="76"/>
    </location>
</feature>
<comment type="caution">
    <text evidence="2">The sequence shown here is derived from an EMBL/GenBank/DDBJ whole genome shotgun (WGS) entry which is preliminary data.</text>
</comment>
<protein>
    <submittedName>
        <fullName evidence="2">Uncharacterized protein</fullName>
    </submittedName>
</protein>
<gene>
    <name evidence="2" type="ORF">STSP_59670</name>
</gene>
<keyword evidence="1" id="KW-1133">Transmembrane helix</keyword>
<name>A0A177HKK1_9ACTN</name>
<keyword evidence="3" id="KW-1185">Reference proteome</keyword>
<keyword evidence="1" id="KW-0812">Transmembrane</keyword>
<reference evidence="2 3" key="1">
    <citation type="submission" date="2015-12" db="EMBL/GenBank/DDBJ databases">
        <title>Genome sequence of Streptomyces sp. G25.</title>
        <authorList>
            <person name="Poehlein A."/>
            <person name="Roettig A."/>
            <person name="Hiessl S."/>
            <person name="Hauschild P."/>
            <person name="Schauer J."/>
            <person name="Madkour M.H."/>
            <person name="Al-Ansari A.M."/>
            <person name="Almakishah N.H."/>
            <person name="Steinbuechel A."/>
            <person name="Daniel R."/>
        </authorList>
    </citation>
    <scope>NUCLEOTIDE SEQUENCE [LARGE SCALE GENOMIC DNA]</scope>
    <source>
        <strain evidence="3">G25(2015)</strain>
    </source>
</reference>
<proteinExistence type="predicted"/>
<keyword evidence="1" id="KW-0472">Membrane</keyword>
<dbReference type="OrthoDB" id="4214198at2"/>
<organism evidence="2 3">
    <name type="scientific">Streptomyces jeddahensis</name>
    <dbReference type="NCBI Taxonomy" id="1716141"/>
    <lineage>
        <taxon>Bacteria</taxon>
        <taxon>Bacillati</taxon>
        <taxon>Actinomycetota</taxon>
        <taxon>Actinomycetes</taxon>
        <taxon>Kitasatosporales</taxon>
        <taxon>Streptomycetaceae</taxon>
        <taxon>Streptomyces</taxon>
    </lineage>
</organism>
<dbReference type="Proteomes" id="UP000077381">
    <property type="component" value="Unassembled WGS sequence"/>
</dbReference>
<dbReference type="RefSeq" id="WP_067283978.1">
    <property type="nucleotide sequence ID" value="NZ_LOHS01000123.1"/>
</dbReference>
<evidence type="ECO:0000313" key="2">
    <source>
        <dbReference type="EMBL" id="OAH10728.1"/>
    </source>
</evidence>
<evidence type="ECO:0000256" key="1">
    <source>
        <dbReference type="SAM" id="Phobius"/>
    </source>
</evidence>
<dbReference type="STRING" id="1716141.STSP_59670"/>
<accession>A0A177HKK1</accession>
<dbReference type="EMBL" id="LOHS01000123">
    <property type="protein sequence ID" value="OAH10728.1"/>
    <property type="molecule type" value="Genomic_DNA"/>
</dbReference>
<dbReference type="PATRIC" id="fig|1716141.3.peg.6275"/>
<dbReference type="AlphaFoldDB" id="A0A177HKK1"/>